<feature type="active site" description="Nucleophile" evidence="2">
    <location>
        <position position="78"/>
    </location>
</feature>
<evidence type="ECO:0000256" key="3">
    <source>
        <dbReference type="PIRSR" id="PIRSR017388-2"/>
    </source>
</evidence>
<evidence type="ECO:0000313" key="6">
    <source>
        <dbReference type="Proteomes" id="UP000094463"/>
    </source>
</evidence>
<dbReference type="EMBL" id="CP012502">
    <property type="protein sequence ID" value="AOM81987.1"/>
    <property type="molecule type" value="Genomic_DNA"/>
</dbReference>
<dbReference type="InterPro" id="IPR022742">
    <property type="entry name" value="Hydrolase_4"/>
</dbReference>
<evidence type="ECO:0000259" key="4">
    <source>
        <dbReference type="Pfam" id="PF12146"/>
    </source>
</evidence>
<dbReference type="GO" id="GO:0016020">
    <property type="term" value="C:membrane"/>
    <property type="evidence" value="ECO:0007669"/>
    <property type="project" value="TreeGrafter"/>
</dbReference>
<keyword evidence="1" id="KW-0378">Hydrolase</keyword>
<feature type="active site" description="Charge relay system" evidence="2">
    <location>
        <position position="177"/>
    </location>
</feature>
<feature type="binding site" evidence="3">
    <location>
        <position position="79"/>
    </location>
    <ligand>
        <name>substrate</name>
    </ligand>
</feature>
<dbReference type="PANTHER" id="PTHR43798">
    <property type="entry name" value="MONOACYLGLYCEROL LIPASE"/>
    <property type="match status" value="1"/>
</dbReference>
<feature type="active site" description="Charge relay system" evidence="2">
    <location>
        <position position="207"/>
    </location>
</feature>
<dbReference type="InterPro" id="IPR029058">
    <property type="entry name" value="AB_hydrolase_fold"/>
</dbReference>
<dbReference type="Pfam" id="PF12146">
    <property type="entry name" value="Hydrolase_4"/>
    <property type="match status" value="1"/>
</dbReference>
<dbReference type="PIRSF" id="PIRSF017388">
    <property type="entry name" value="Esterase_lipase"/>
    <property type="match status" value="1"/>
</dbReference>
<gene>
    <name evidence="5" type="ORF">BBEV_0594</name>
</gene>
<dbReference type="InterPro" id="IPR050266">
    <property type="entry name" value="AB_hydrolase_sf"/>
</dbReference>
<dbReference type="Proteomes" id="UP000094463">
    <property type="component" value="Chromosome"/>
</dbReference>
<dbReference type="OrthoDB" id="9786110at2"/>
<evidence type="ECO:0000313" key="5">
    <source>
        <dbReference type="EMBL" id="AOM81987.1"/>
    </source>
</evidence>
<dbReference type="GO" id="GO:0052689">
    <property type="term" value="F:carboxylic ester hydrolase activity"/>
    <property type="evidence" value="ECO:0007669"/>
    <property type="project" value="InterPro"/>
</dbReference>
<dbReference type="Gene3D" id="3.40.50.1820">
    <property type="entry name" value="alpha/beta hydrolase"/>
    <property type="match status" value="1"/>
</dbReference>
<dbReference type="AlphaFoldDB" id="A0A1D7QSN7"/>
<dbReference type="InterPro" id="IPR012354">
    <property type="entry name" value="Esterase_lipase"/>
</dbReference>
<protein>
    <submittedName>
        <fullName evidence="5">Thermostable monoacylglycerol lipase</fullName>
    </submittedName>
</protein>
<name>A0A1D7QSN7_9BACI</name>
<reference evidence="5 6" key="1">
    <citation type="submission" date="2015-08" db="EMBL/GenBank/DDBJ databases">
        <title>The complete genome sequence of Bacillus beveridgei MLTeJB.</title>
        <authorList>
            <person name="Hanson T.E."/>
            <person name="Mesa C."/>
            <person name="Basesman S.M."/>
            <person name="Oremland R.S."/>
        </authorList>
    </citation>
    <scope>NUCLEOTIDE SEQUENCE [LARGE SCALE GENOMIC DNA]</scope>
    <source>
        <strain evidence="5 6">MLTeJB</strain>
    </source>
</reference>
<organism evidence="5 6">
    <name type="scientific">Salisediminibacterium beveridgei</name>
    <dbReference type="NCBI Taxonomy" id="632773"/>
    <lineage>
        <taxon>Bacteria</taxon>
        <taxon>Bacillati</taxon>
        <taxon>Bacillota</taxon>
        <taxon>Bacilli</taxon>
        <taxon>Bacillales</taxon>
        <taxon>Bacillaceae</taxon>
        <taxon>Salisediminibacterium</taxon>
    </lineage>
</organism>
<evidence type="ECO:0000256" key="2">
    <source>
        <dbReference type="PIRSR" id="PIRSR017388-1"/>
    </source>
</evidence>
<dbReference type="KEGG" id="bbev:BBEV_0594"/>
<dbReference type="RefSeq" id="WP_069364114.1">
    <property type="nucleotide sequence ID" value="NZ_CP012502.1"/>
</dbReference>
<evidence type="ECO:0000256" key="1">
    <source>
        <dbReference type="ARBA" id="ARBA00022801"/>
    </source>
</evidence>
<keyword evidence="6" id="KW-1185">Reference proteome</keyword>
<proteinExistence type="predicted"/>
<feature type="binding site" evidence="3">
    <location>
        <position position="10"/>
    </location>
    <ligand>
        <name>substrate</name>
    </ligand>
</feature>
<dbReference type="STRING" id="632773.BBEV_0594"/>
<accession>A0A1D7QSN7</accession>
<sequence>MIGCLIIHGFAGTRDEITDVERHLKAKNWLVYTPELPGHTGLKEDLAEVTYQEWLAKAKAGLEELLQRCEKVYIVGFSMGGVIASYLAGAYPVDRLVLLSPAAYYLNPLQIVQDLSGWFMEGIRGELNEDEYYQLYRDKIRNTPVKATLEFAKLVKKVRPLIDRVEVPTLIIQGDKDGMVPPKSAEYIYQTISSEQKEIFHFPNAKHYIWYSDAKEEMFEKIDAFLDPDRFLDEPSEDNHTTG</sequence>
<dbReference type="PANTHER" id="PTHR43798:SF31">
    <property type="entry name" value="AB HYDROLASE SUPERFAMILY PROTEIN YCLE"/>
    <property type="match status" value="1"/>
</dbReference>
<feature type="domain" description="Serine aminopeptidase S33" evidence="4">
    <location>
        <begin position="4"/>
        <end position="210"/>
    </location>
</feature>
<dbReference type="SUPFAM" id="SSF53474">
    <property type="entry name" value="alpha/beta-Hydrolases"/>
    <property type="match status" value="1"/>
</dbReference>